<dbReference type="Proteomes" id="UP000256690">
    <property type="component" value="Unassembled WGS sequence"/>
</dbReference>
<dbReference type="GeneID" id="38113961"/>
<dbReference type="InterPro" id="IPR007219">
    <property type="entry name" value="XnlR_reg_dom"/>
</dbReference>
<dbReference type="InterPro" id="IPR053181">
    <property type="entry name" value="EcdB-like_regulator"/>
</dbReference>
<dbReference type="GO" id="GO:0000981">
    <property type="term" value="F:DNA-binding transcription factor activity, RNA polymerase II-specific"/>
    <property type="evidence" value="ECO:0007669"/>
    <property type="project" value="InterPro"/>
</dbReference>
<comment type="caution">
    <text evidence="7">The sequence shown here is derived from an EMBL/GenBank/DDBJ whole genome shotgun (WGS) entry which is preliminary data.</text>
</comment>
<evidence type="ECO:0000256" key="3">
    <source>
        <dbReference type="ARBA" id="ARBA00023125"/>
    </source>
</evidence>
<keyword evidence="5" id="KW-0539">Nucleus</keyword>
<dbReference type="CDD" id="cd00067">
    <property type="entry name" value="GAL4"/>
    <property type="match status" value="1"/>
</dbReference>
<dbReference type="Gene3D" id="4.10.240.10">
    <property type="entry name" value="Zn(2)-C6 fungal-type DNA-binding domain"/>
    <property type="match status" value="1"/>
</dbReference>
<keyword evidence="3" id="KW-0238">DNA-binding</keyword>
<dbReference type="GO" id="GO:0003677">
    <property type="term" value="F:DNA binding"/>
    <property type="evidence" value="ECO:0007669"/>
    <property type="project" value="UniProtKB-KW"/>
</dbReference>
<feature type="domain" description="Zn(2)-C6 fungal-type" evidence="6">
    <location>
        <begin position="16"/>
        <end position="45"/>
    </location>
</feature>
<dbReference type="CDD" id="cd12148">
    <property type="entry name" value="fungal_TF_MHR"/>
    <property type="match status" value="1"/>
</dbReference>
<reference evidence="7 8" key="1">
    <citation type="journal article" date="2018" name="IMA Fungus">
        <title>IMA Genome-F 9: Draft genome sequence of Annulohypoxylon stygium, Aspergillus mulundensis, Berkeleyomyces basicola (syn. Thielaviopsis basicola), Ceratocystis smalleyi, two Cercospora beticola strains, Coleophoma cylindrospora, Fusarium fracticaudum, Phialophora cf. hyalina, and Morchella septimelata.</title>
        <authorList>
            <person name="Wingfield B.D."/>
            <person name="Bills G.F."/>
            <person name="Dong Y."/>
            <person name="Huang W."/>
            <person name="Nel W.J."/>
            <person name="Swalarsk-Parry B.S."/>
            <person name="Vaghefi N."/>
            <person name="Wilken P.M."/>
            <person name="An Z."/>
            <person name="de Beer Z.W."/>
            <person name="De Vos L."/>
            <person name="Chen L."/>
            <person name="Duong T.A."/>
            <person name="Gao Y."/>
            <person name="Hammerbacher A."/>
            <person name="Kikkert J.R."/>
            <person name="Li Y."/>
            <person name="Li H."/>
            <person name="Li K."/>
            <person name="Li Q."/>
            <person name="Liu X."/>
            <person name="Ma X."/>
            <person name="Naidoo K."/>
            <person name="Pethybridge S.J."/>
            <person name="Sun J."/>
            <person name="Steenkamp E.T."/>
            <person name="van der Nest M.A."/>
            <person name="van Wyk S."/>
            <person name="Wingfield M.J."/>
            <person name="Xiong C."/>
            <person name="Yue Q."/>
            <person name="Zhang X."/>
        </authorList>
    </citation>
    <scope>NUCLEOTIDE SEQUENCE [LARGE SCALE GENOMIC DNA]</scope>
    <source>
        <strain evidence="7 8">DSM 5745</strain>
    </source>
</reference>
<evidence type="ECO:0000259" key="6">
    <source>
        <dbReference type="PROSITE" id="PS50048"/>
    </source>
</evidence>
<protein>
    <recommendedName>
        <fullName evidence="6">Zn(2)-C6 fungal-type domain-containing protein</fullName>
    </recommendedName>
</protein>
<dbReference type="InterPro" id="IPR001138">
    <property type="entry name" value="Zn2Cys6_DnaBD"/>
</dbReference>
<dbReference type="SUPFAM" id="SSF57701">
    <property type="entry name" value="Zn2/Cys6 DNA-binding domain"/>
    <property type="match status" value="1"/>
</dbReference>
<dbReference type="GO" id="GO:0008270">
    <property type="term" value="F:zinc ion binding"/>
    <property type="evidence" value="ECO:0007669"/>
    <property type="project" value="InterPro"/>
</dbReference>
<dbReference type="Pfam" id="PF04082">
    <property type="entry name" value="Fungal_trans"/>
    <property type="match status" value="1"/>
</dbReference>
<keyword evidence="1" id="KW-0479">Metal-binding</keyword>
<dbReference type="GO" id="GO:0006351">
    <property type="term" value="P:DNA-templated transcription"/>
    <property type="evidence" value="ECO:0007669"/>
    <property type="project" value="InterPro"/>
</dbReference>
<dbReference type="PANTHER" id="PTHR47785">
    <property type="entry name" value="ZN(II)2CYS6 TRANSCRIPTION FACTOR (EUROFUNG)-RELATED-RELATED"/>
    <property type="match status" value="1"/>
</dbReference>
<dbReference type="STRING" id="1810919.A0A3D8SKU4"/>
<gene>
    <name evidence="7" type="ORF">DSM5745_03591</name>
</gene>
<keyword evidence="8" id="KW-1185">Reference proteome</keyword>
<sequence length="594" mass="66131">MEGDSDARKRKRTSHACDSCRHRKVRCDGRQPCATCSSTGEDCLYGAEAIPKSKSDLILDVVVRSENMLRELSGHLRTILDPTSPVDPRIASSPVAFFSPSTIDSNHRPLSSADQISNAILSQFHSSTTESILAWPHFKDFHALRRNYRGSVFHLESQRPSFKSRCSGILPFASKAELDSILSSFERNVNFWYPTLSRSTQTEIGLRVLSNGLEQDVDSCLALLVLALGCASQLITVASDSQSAAAESEQEHHWQLMSSLYFSHAFKRIYLAQGECTAEAVQCLFFTALFFAFLQRPLQAWSFISAAATKCRLLLSYTAIDADTEQLECLRRIFWSCYILESDYLAELAALPQTGIADIESSIPLPGDYHTHSSSAMQEQSSLYFLACISMRRLLNRVHDLLYARNNGVASDINQFPSVVAELDHQLEKWKDLLPPPFQFVVDRAPAHSTEAGFLRQRYLTCKSLVYRPYLTWALSLTTRVESIPPRVYEGCKTCLEACCLHAQNLRAFPQTVMVDTWICSLSMASVMLIALATAAESSLQGCLPEDVTEIGPNLTRNLTRWMQVPGQGVSPSVLQSVRLIEDASVSLQSILNA</sequence>
<evidence type="ECO:0000313" key="7">
    <source>
        <dbReference type="EMBL" id="RDW86949.1"/>
    </source>
</evidence>
<evidence type="ECO:0000256" key="5">
    <source>
        <dbReference type="ARBA" id="ARBA00023242"/>
    </source>
</evidence>
<dbReference type="Pfam" id="PF00172">
    <property type="entry name" value="Zn_clus"/>
    <property type="match status" value="1"/>
</dbReference>
<dbReference type="PANTHER" id="PTHR47785:SF1">
    <property type="entry name" value="TRANSCRIPTION FACTOR, PUTATIVE (AFU_ORTHOLOGUE AFUA_5G14530)-RELATED"/>
    <property type="match status" value="1"/>
</dbReference>
<keyword evidence="2" id="KW-0805">Transcription regulation</keyword>
<organism evidence="7 8">
    <name type="scientific">Aspergillus mulundensis</name>
    <dbReference type="NCBI Taxonomy" id="1810919"/>
    <lineage>
        <taxon>Eukaryota</taxon>
        <taxon>Fungi</taxon>
        <taxon>Dikarya</taxon>
        <taxon>Ascomycota</taxon>
        <taxon>Pezizomycotina</taxon>
        <taxon>Eurotiomycetes</taxon>
        <taxon>Eurotiomycetidae</taxon>
        <taxon>Eurotiales</taxon>
        <taxon>Aspergillaceae</taxon>
        <taxon>Aspergillus</taxon>
        <taxon>Aspergillus subgen. Nidulantes</taxon>
    </lineage>
</organism>
<dbReference type="EMBL" id="PVWQ01000003">
    <property type="protein sequence ID" value="RDW86949.1"/>
    <property type="molecule type" value="Genomic_DNA"/>
</dbReference>
<dbReference type="SMART" id="SM00066">
    <property type="entry name" value="GAL4"/>
    <property type="match status" value="1"/>
</dbReference>
<proteinExistence type="predicted"/>
<keyword evidence="4" id="KW-0804">Transcription</keyword>
<evidence type="ECO:0000256" key="1">
    <source>
        <dbReference type="ARBA" id="ARBA00022723"/>
    </source>
</evidence>
<dbReference type="InterPro" id="IPR036864">
    <property type="entry name" value="Zn2-C6_fun-type_DNA-bd_sf"/>
</dbReference>
<evidence type="ECO:0000256" key="2">
    <source>
        <dbReference type="ARBA" id="ARBA00023015"/>
    </source>
</evidence>
<dbReference type="OrthoDB" id="4685598at2759"/>
<dbReference type="PROSITE" id="PS00463">
    <property type="entry name" value="ZN2_CY6_FUNGAL_1"/>
    <property type="match status" value="1"/>
</dbReference>
<accession>A0A3D8SKU4</accession>
<dbReference type="AlphaFoldDB" id="A0A3D8SKU4"/>
<dbReference type="RefSeq" id="XP_026606473.1">
    <property type="nucleotide sequence ID" value="XM_026745607.1"/>
</dbReference>
<evidence type="ECO:0000313" key="8">
    <source>
        <dbReference type="Proteomes" id="UP000256690"/>
    </source>
</evidence>
<dbReference type="PROSITE" id="PS50048">
    <property type="entry name" value="ZN2_CY6_FUNGAL_2"/>
    <property type="match status" value="1"/>
</dbReference>
<evidence type="ECO:0000256" key="4">
    <source>
        <dbReference type="ARBA" id="ARBA00023163"/>
    </source>
</evidence>
<name>A0A3D8SKU4_9EURO</name>